<dbReference type="InterPro" id="IPR016187">
    <property type="entry name" value="CTDL_fold"/>
</dbReference>
<evidence type="ECO:0000256" key="1">
    <source>
        <dbReference type="ARBA" id="ARBA00023157"/>
    </source>
</evidence>
<keyword evidence="1" id="KW-1015">Disulfide bond</keyword>
<accession>A0A9D4LK64</accession>
<comment type="caution">
    <text evidence="3">The sequence shown here is derived from an EMBL/GenBank/DDBJ whole genome shotgun (WGS) entry which is preliminary data.</text>
</comment>
<dbReference type="Pfam" id="PF00059">
    <property type="entry name" value="Lectin_C"/>
    <property type="match status" value="1"/>
</dbReference>
<dbReference type="EMBL" id="JAIWYP010000003">
    <property type="protein sequence ID" value="KAH3858326.1"/>
    <property type="molecule type" value="Genomic_DNA"/>
</dbReference>
<dbReference type="InterPro" id="IPR001304">
    <property type="entry name" value="C-type_lectin-like"/>
</dbReference>
<evidence type="ECO:0000313" key="3">
    <source>
        <dbReference type="EMBL" id="KAH3858326.1"/>
    </source>
</evidence>
<evidence type="ECO:0000313" key="4">
    <source>
        <dbReference type="Proteomes" id="UP000828390"/>
    </source>
</evidence>
<name>A0A9D4LK64_DREPO</name>
<organism evidence="3 4">
    <name type="scientific">Dreissena polymorpha</name>
    <name type="common">Zebra mussel</name>
    <name type="synonym">Mytilus polymorpha</name>
    <dbReference type="NCBI Taxonomy" id="45954"/>
    <lineage>
        <taxon>Eukaryota</taxon>
        <taxon>Metazoa</taxon>
        <taxon>Spiralia</taxon>
        <taxon>Lophotrochozoa</taxon>
        <taxon>Mollusca</taxon>
        <taxon>Bivalvia</taxon>
        <taxon>Autobranchia</taxon>
        <taxon>Heteroconchia</taxon>
        <taxon>Euheterodonta</taxon>
        <taxon>Imparidentia</taxon>
        <taxon>Neoheterodontei</taxon>
        <taxon>Myida</taxon>
        <taxon>Dreissenoidea</taxon>
        <taxon>Dreissenidae</taxon>
        <taxon>Dreissena</taxon>
    </lineage>
</organism>
<protein>
    <recommendedName>
        <fullName evidence="2">C-type lectin domain-containing protein</fullName>
    </recommendedName>
</protein>
<evidence type="ECO:0000259" key="2">
    <source>
        <dbReference type="PROSITE" id="PS50041"/>
    </source>
</evidence>
<keyword evidence="4" id="KW-1185">Reference proteome</keyword>
<dbReference type="Gene3D" id="3.10.100.10">
    <property type="entry name" value="Mannose-Binding Protein A, subunit A"/>
    <property type="match status" value="1"/>
</dbReference>
<reference evidence="3" key="1">
    <citation type="journal article" date="2019" name="bioRxiv">
        <title>The Genome of the Zebra Mussel, Dreissena polymorpha: A Resource for Invasive Species Research.</title>
        <authorList>
            <person name="McCartney M.A."/>
            <person name="Auch B."/>
            <person name="Kono T."/>
            <person name="Mallez S."/>
            <person name="Zhang Y."/>
            <person name="Obille A."/>
            <person name="Becker A."/>
            <person name="Abrahante J.E."/>
            <person name="Garbe J."/>
            <person name="Badalamenti J.P."/>
            <person name="Herman A."/>
            <person name="Mangelson H."/>
            <person name="Liachko I."/>
            <person name="Sullivan S."/>
            <person name="Sone E.D."/>
            <person name="Koren S."/>
            <person name="Silverstein K.A.T."/>
            <person name="Beckman K.B."/>
            <person name="Gohl D.M."/>
        </authorList>
    </citation>
    <scope>NUCLEOTIDE SEQUENCE</scope>
    <source>
        <strain evidence="3">Duluth1</strain>
        <tissue evidence="3">Whole animal</tissue>
    </source>
</reference>
<dbReference type="InterPro" id="IPR050111">
    <property type="entry name" value="C-type_lectin/snaclec_domain"/>
</dbReference>
<dbReference type="PROSITE" id="PS00615">
    <property type="entry name" value="C_TYPE_LECTIN_1"/>
    <property type="match status" value="1"/>
</dbReference>
<dbReference type="Proteomes" id="UP000828390">
    <property type="component" value="Unassembled WGS sequence"/>
</dbReference>
<reference evidence="3" key="2">
    <citation type="submission" date="2020-11" db="EMBL/GenBank/DDBJ databases">
        <authorList>
            <person name="McCartney M.A."/>
            <person name="Auch B."/>
            <person name="Kono T."/>
            <person name="Mallez S."/>
            <person name="Becker A."/>
            <person name="Gohl D.M."/>
            <person name="Silverstein K.A.T."/>
            <person name="Koren S."/>
            <person name="Bechman K.B."/>
            <person name="Herman A."/>
            <person name="Abrahante J.E."/>
            <person name="Garbe J."/>
        </authorList>
    </citation>
    <scope>NUCLEOTIDE SEQUENCE</scope>
    <source>
        <strain evidence="3">Duluth1</strain>
        <tissue evidence="3">Whole animal</tissue>
    </source>
</reference>
<dbReference type="PROSITE" id="PS50041">
    <property type="entry name" value="C_TYPE_LECTIN_2"/>
    <property type="match status" value="1"/>
</dbReference>
<dbReference type="PANTHER" id="PTHR22803">
    <property type="entry name" value="MANNOSE, PHOSPHOLIPASE, LECTIN RECEPTOR RELATED"/>
    <property type="match status" value="1"/>
</dbReference>
<proteinExistence type="predicted"/>
<dbReference type="InterPro" id="IPR018378">
    <property type="entry name" value="C-type_lectin_CS"/>
</dbReference>
<dbReference type="SUPFAM" id="SSF56436">
    <property type="entry name" value="C-type lectin-like"/>
    <property type="match status" value="1"/>
</dbReference>
<dbReference type="AlphaFoldDB" id="A0A9D4LK64"/>
<dbReference type="CDD" id="cd00037">
    <property type="entry name" value="CLECT"/>
    <property type="match status" value="1"/>
</dbReference>
<gene>
    <name evidence="3" type="ORF">DPMN_100949</name>
</gene>
<dbReference type="InterPro" id="IPR016186">
    <property type="entry name" value="C-type_lectin-like/link_sf"/>
</dbReference>
<feature type="domain" description="C-type lectin" evidence="2">
    <location>
        <begin position="235"/>
        <end position="360"/>
    </location>
</feature>
<dbReference type="SMART" id="SM00034">
    <property type="entry name" value="CLECT"/>
    <property type="match status" value="1"/>
</dbReference>
<sequence length="367" mass="41971">MTLLATFTVGSRQFYALEKKIDALEVMMDIKIEMIKQDLAMVVKNVTMSVIGELQGTNGNINTFQIANTMGEDPKSKIQAAEDVNKVIQRGFSSEKMALKKSFSIIEQSVSYVQSQLEDVKEDLADIARNVMTKSETLTQLQLINAEINKNKNDIEAKVMKNVNDVKKDLADIVGRFMIKSEALAKFQLVNTEINKNKNDIEAKVDKAKLAPILKSIDDCKTSNSKFASFTTHKYGNSIYFKLNSSMDFYDGRRECQKYGATLPEVTSSGENDFFTSTFSKYGEMFLGATNHKLKSHFLWDHSGQFVMYTNWHHEEPNDFKRQYPTDNYDGEDCLEIQEKGNHYRWNDIKCIRSKIIVCEFECELDI</sequence>